<comment type="similarity">
    <text evidence="1">Belongs to the peptidase C40 family.</text>
</comment>
<gene>
    <name evidence="6" type="ORF">FHS39_002374</name>
</gene>
<evidence type="ECO:0000313" key="7">
    <source>
        <dbReference type="Proteomes" id="UP000556084"/>
    </source>
</evidence>
<dbReference type="GO" id="GO:0008234">
    <property type="term" value="F:cysteine-type peptidase activity"/>
    <property type="evidence" value="ECO:0007669"/>
    <property type="project" value="UniProtKB-KW"/>
</dbReference>
<feature type="domain" description="NlpC/P60" evidence="5">
    <location>
        <begin position="29"/>
        <end position="149"/>
    </location>
</feature>
<dbReference type="Gene3D" id="3.90.1720.10">
    <property type="entry name" value="endopeptidase domain like (from Nostoc punctiforme)"/>
    <property type="match status" value="1"/>
</dbReference>
<organism evidence="6 7">
    <name type="scientific">Streptomyces olivoverticillatus</name>
    <dbReference type="NCBI Taxonomy" id="66427"/>
    <lineage>
        <taxon>Bacteria</taxon>
        <taxon>Bacillati</taxon>
        <taxon>Actinomycetota</taxon>
        <taxon>Actinomycetes</taxon>
        <taxon>Kitasatosporales</taxon>
        <taxon>Streptomycetaceae</taxon>
        <taxon>Streptomyces</taxon>
    </lineage>
</organism>
<evidence type="ECO:0000256" key="4">
    <source>
        <dbReference type="ARBA" id="ARBA00022807"/>
    </source>
</evidence>
<comment type="caution">
    <text evidence="6">The sequence shown here is derived from an EMBL/GenBank/DDBJ whole genome shotgun (WGS) entry which is preliminary data.</text>
</comment>
<dbReference type="InterPro" id="IPR038765">
    <property type="entry name" value="Papain-like_cys_pep_sf"/>
</dbReference>
<name>A0A7W7PLE3_9ACTN</name>
<keyword evidence="3 6" id="KW-0378">Hydrolase</keyword>
<dbReference type="SUPFAM" id="SSF54001">
    <property type="entry name" value="Cysteine proteinases"/>
    <property type="match status" value="1"/>
</dbReference>
<evidence type="ECO:0000259" key="5">
    <source>
        <dbReference type="PROSITE" id="PS51935"/>
    </source>
</evidence>
<dbReference type="AlphaFoldDB" id="A0A7W7PLE3"/>
<evidence type="ECO:0000313" key="6">
    <source>
        <dbReference type="EMBL" id="MBB4893343.1"/>
    </source>
</evidence>
<dbReference type="Pfam" id="PF00877">
    <property type="entry name" value="NLPC_P60"/>
    <property type="match status" value="1"/>
</dbReference>
<dbReference type="Proteomes" id="UP000556084">
    <property type="component" value="Unassembled WGS sequence"/>
</dbReference>
<dbReference type="PANTHER" id="PTHR47359">
    <property type="entry name" value="PEPTIDOGLYCAN DL-ENDOPEPTIDASE CWLO"/>
    <property type="match status" value="1"/>
</dbReference>
<keyword evidence="7" id="KW-1185">Reference proteome</keyword>
<dbReference type="InterPro" id="IPR000064">
    <property type="entry name" value="NLP_P60_dom"/>
</dbReference>
<dbReference type="GO" id="GO:0006508">
    <property type="term" value="P:proteolysis"/>
    <property type="evidence" value="ECO:0007669"/>
    <property type="project" value="UniProtKB-KW"/>
</dbReference>
<keyword evidence="4" id="KW-0788">Thiol protease</keyword>
<reference evidence="6 7" key="1">
    <citation type="submission" date="2020-08" db="EMBL/GenBank/DDBJ databases">
        <title>Genomic Encyclopedia of Type Strains, Phase III (KMG-III): the genomes of soil and plant-associated and newly described type strains.</title>
        <authorList>
            <person name="Whitman W."/>
        </authorList>
    </citation>
    <scope>NUCLEOTIDE SEQUENCE [LARGE SCALE GENOMIC DNA]</scope>
    <source>
        <strain evidence="6 7">CECT 3266</strain>
    </source>
</reference>
<proteinExistence type="inferred from homology"/>
<accession>A0A7W7PLE3</accession>
<evidence type="ECO:0000256" key="3">
    <source>
        <dbReference type="ARBA" id="ARBA00022801"/>
    </source>
</evidence>
<protein>
    <submittedName>
        <fullName evidence="6">Cell wall-associated NlpC family hydrolase</fullName>
    </submittedName>
</protein>
<dbReference type="EMBL" id="JACHJH010000003">
    <property type="protein sequence ID" value="MBB4893343.1"/>
    <property type="molecule type" value="Genomic_DNA"/>
</dbReference>
<sequence>MLSRVKTASALTIAAVGATMLVPGGVNDAEAASISIKALQVAISKAGSPYRWGATGPYSFDCSGLTLYSFKQVGKQLPRTAADQYNRTLHIPRSAREPGDLVFFHYGSYVYHVGIYAGDNQIWHAPKTGSVVRRERIWSGNAWYGRIDD</sequence>
<dbReference type="PANTHER" id="PTHR47359:SF3">
    <property type="entry name" value="NLP_P60 DOMAIN-CONTAINING PROTEIN-RELATED"/>
    <property type="match status" value="1"/>
</dbReference>
<evidence type="ECO:0000256" key="2">
    <source>
        <dbReference type="ARBA" id="ARBA00022670"/>
    </source>
</evidence>
<evidence type="ECO:0000256" key="1">
    <source>
        <dbReference type="ARBA" id="ARBA00007074"/>
    </source>
</evidence>
<keyword evidence="2" id="KW-0645">Protease</keyword>
<dbReference type="InterPro" id="IPR051794">
    <property type="entry name" value="PG_Endopeptidase_C40"/>
</dbReference>
<dbReference type="PROSITE" id="PS51935">
    <property type="entry name" value="NLPC_P60"/>
    <property type="match status" value="1"/>
</dbReference>